<organism evidence="7 8">
    <name type="scientific">Pseudohongiella acticola</name>
    <dbReference type="NCBI Taxonomy" id="1524254"/>
    <lineage>
        <taxon>Bacteria</taxon>
        <taxon>Pseudomonadati</taxon>
        <taxon>Pseudomonadota</taxon>
        <taxon>Gammaproteobacteria</taxon>
        <taxon>Pseudomonadales</taxon>
        <taxon>Pseudohongiellaceae</taxon>
        <taxon>Pseudohongiella</taxon>
    </lineage>
</organism>
<evidence type="ECO:0000256" key="5">
    <source>
        <dbReference type="ARBA" id="ARBA00023136"/>
    </source>
</evidence>
<evidence type="ECO:0000313" key="7">
    <source>
        <dbReference type="EMBL" id="OFE11115.1"/>
    </source>
</evidence>
<dbReference type="PANTHER" id="PTHR12778">
    <property type="entry name" value="SOLUTE CARRIER FAMILY 33 ACETYL-COA TRANSPORTER -RELATED"/>
    <property type="match status" value="1"/>
</dbReference>
<feature type="transmembrane region" description="Helical" evidence="6">
    <location>
        <begin position="118"/>
        <end position="138"/>
    </location>
</feature>
<keyword evidence="8" id="KW-1185">Reference proteome</keyword>
<feature type="transmembrane region" description="Helical" evidence="6">
    <location>
        <begin position="447"/>
        <end position="469"/>
    </location>
</feature>
<keyword evidence="3 6" id="KW-0812">Transmembrane</keyword>
<proteinExistence type="predicted"/>
<dbReference type="SUPFAM" id="SSF103473">
    <property type="entry name" value="MFS general substrate transporter"/>
    <property type="match status" value="1"/>
</dbReference>
<dbReference type="RefSeq" id="WP_070119051.1">
    <property type="nucleotide sequence ID" value="NZ_CAXATG010000006.1"/>
</dbReference>
<dbReference type="Gene3D" id="1.20.1250.20">
    <property type="entry name" value="MFS general substrate transporter like domains"/>
    <property type="match status" value="2"/>
</dbReference>
<name>A0A1E8CFI3_9GAMM</name>
<dbReference type="EMBL" id="MASR01000003">
    <property type="protein sequence ID" value="OFE11115.1"/>
    <property type="molecule type" value="Genomic_DNA"/>
</dbReference>
<sequence>MLPGRVNSFRESLLTLRDRRFVAIFLLGFSSGFPWVLHGSVLTLWMQSSGLSRSAIGYIGAVATVYAINWMWAPFVDRLRLPLLYRVFGQRRSWILLTQAFIVCSILLLSMGDPQQNLMLVSLCALSVALFSATQDIAVDAYRINIFTKQEMDAKMPFAAAVTTTGWWAGYGFIGGALALALGGETIGMTWPDVYRVLALLYIGLMVCVALVREPDVEGSAASATVAAAETAGDWQALEASGVGSDRGSKPGSDSAEDELSPFAKVRSWFRTLLIEPFREFFQRCGWKLAVSIFALLILFRLGDAMLGRMSLVFYVEIGFSRDEIAFYTKFFGGLMTAFFCLAGALINTRFGVLRGLFVGGIAMGAANCMFAIIALVGPSVPLLLMTLVVDNFTAAFATVAFISFISYFTSRTYTGTQYALMASVSNFGRTTLAASSGFLVDSLGGNWALFFVLTGAMVIPGLLMLWYIGRQVEEYRGRQLD</sequence>
<dbReference type="OrthoDB" id="9787815at2"/>
<feature type="transmembrane region" description="Helical" evidence="6">
    <location>
        <begin position="158"/>
        <end position="182"/>
    </location>
</feature>
<feature type="transmembrane region" description="Helical" evidence="6">
    <location>
        <begin position="383"/>
        <end position="407"/>
    </location>
</feature>
<evidence type="ECO:0000256" key="2">
    <source>
        <dbReference type="ARBA" id="ARBA00022448"/>
    </source>
</evidence>
<dbReference type="STRING" id="1524254.PHACT_14780"/>
<evidence type="ECO:0000256" key="1">
    <source>
        <dbReference type="ARBA" id="ARBA00004141"/>
    </source>
</evidence>
<dbReference type="GO" id="GO:0016020">
    <property type="term" value="C:membrane"/>
    <property type="evidence" value="ECO:0007669"/>
    <property type="project" value="UniProtKB-SubCell"/>
</dbReference>
<keyword evidence="2" id="KW-0813">Transport</keyword>
<evidence type="ECO:0000313" key="8">
    <source>
        <dbReference type="Proteomes" id="UP000175669"/>
    </source>
</evidence>
<feature type="transmembrane region" description="Helical" evidence="6">
    <location>
        <begin position="354"/>
        <end position="377"/>
    </location>
</feature>
<feature type="transmembrane region" description="Helical" evidence="6">
    <location>
        <begin position="194"/>
        <end position="212"/>
    </location>
</feature>
<comment type="caution">
    <text evidence="7">The sequence shown here is derived from an EMBL/GenBank/DDBJ whole genome shotgun (WGS) entry which is preliminary data.</text>
</comment>
<feature type="transmembrane region" description="Helical" evidence="6">
    <location>
        <begin position="327"/>
        <end position="347"/>
    </location>
</feature>
<feature type="transmembrane region" description="Helical" evidence="6">
    <location>
        <begin position="419"/>
        <end position="441"/>
    </location>
</feature>
<keyword evidence="4 6" id="KW-1133">Transmembrane helix</keyword>
<accession>A0A1E8CFI3</accession>
<evidence type="ECO:0000256" key="4">
    <source>
        <dbReference type="ARBA" id="ARBA00022989"/>
    </source>
</evidence>
<dbReference type="PANTHER" id="PTHR12778:SF10">
    <property type="entry name" value="MAJOR FACILITATOR SUPERFAMILY DOMAIN-CONTAINING PROTEIN 3"/>
    <property type="match status" value="1"/>
</dbReference>
<feature type="transmembrane region" description="Helical" evidence="6">
    <location>
        <begin position="55"/>
        <end position="73"/>
    </location>
</feature>
<feature type="transmembrane region" description="Helical" evidence="6">
    <location>
        <begin position="289"/>
        <end position="307"/>
    </location>
</feature>
<reference evidence="8" key="1">
    <citation type="submission" date="2016-07" db="EMBL/GenBank/DDBJ databases">
        <authorList>
            <person name="Florea S."/>
            <person name="Webb J.S."/>
            <person name="Jaromczyk J."/>
            <person name="Schardl C.L."/>
        </authorList>
    </citation>
    <scope>NUCLEOTIDE SEQUENCE [LARGE SCALE GENOMIC DNA]</scope>
    <source>
        <strain evidence="8">KCTC 42131</strain>
    </source>
</reference>
<evidence type="ECO:0000256" key="3">
    <source>
        <dbReference type="ARBA" id="ARBA00022692"/>
    </source>
</evidence>
<evidence type="ECO:0008006" key="9">
    <source>
        <dbReference type="Google" id="ProtNLM"/>
    </source>
</evidence>
<dbReference type="Proteomes" id="UP000175669">
    <property type="component" value="Unassembled WGS sequence"/>
</dbReference>
<dbReference type="InterPro" id="IPR004752">
    <property type="entry name" value="AmpG_permease/AT-1"/>
</dbReference>
<feature type="transmembrane region" description="Helical" evidence="6">
    <location>
        <begin position="94"/>
        <end position="112"/>
    </location>
</feature>
<dbReference type="NCBIfam" id="TIGR00901">
    <property type="entry name" value="2A0125"/>
    <property type="match status" value="1"/>
</dbReference>
<feature type="transmembrane region" description="Helical" evidence="6">
    <location>
        <begin position="21"/>
        <end position="43"/>
    </location>
</feature>
<gene>
    <name evidence="7" type="ORF">PHACT_14780</name>
</gene>
<keyword evidence="5 6" id="KW-0472">Membrane</keyword>
<comment type="subcellular location">
    <subcellularLocation>
        <location evidence="1">Membrane</location>
        <topology evidence="1">Multi-pass membrane protein</topology>
    </subcellularLocation>
</comment>
<protein>
    <recommendedName>
        <fullName evidence="9">MFS transporter</fullName>
    </recommendedName>
</protein>
<dbReference type="InterPro" id="IPR036259">
    <property type="entry name" value="MFS_trans_sf"/>
</dbReference>
<dbReference type="AlphaFoldDB" id="A0A1E8CFI3"/>
<evidence type="ECO:0000256" key="6">
    <source>
        <dbReference type="SAM" id="Phobius"/>
    </source>
</evidence>